<name>A0A5A7PKK1_STRAF</name>
<evidence type="ECO:0000313" key="3">
    <source>
        <dbReference type="Proteomes" id="UP000325081"/>
    </source>
</evidence>
<proteinExistence type="predicted"/>
<keyword evidence="3" id="KW-1185">Reference proteome</keyword>
<feature type="region of interest" description="Disordered" evidence="1">
    <location>
        <begin position="133"/>
        <end position="176"/>
    </location>
</feature>
<dbReference type="AlphaFoldDB" id="A0A5A7PKK1"/>
<gene>
    <name evidence="2" type="ORF">STAS_09541</name>
</gene>
<accession>A0A5A7PKK1</accession>
<protein>
    <submittedName>
        <fullName evidence="2">V-type ATP synthase alpha chain</fullName>
    </submittedName>
</protein>
<evidence type="ECO:0000256" key="1">
    <source>
        <dbReference type="SAM" id="MobiDB-lite"/>
    </source>
</evidence>
<reference evidence="3" key="1">
    <citation type="journal article" date="2019" name="Curr. Biol.">
        <title>Genome Sequence of Striga asiatica Provides Insight into the Evolution of Plant Parasitism.</title>
        <authorList>
            <person name="Yoshida S."/>
            <person name="Kim S."/>
            <person name="Wafula E.K."/>
            <person name="Tanskanen J."/>
            <person name="Kim Y.M."/>
            <person name="Honaas L."/>
            <person name="Yang Z."/>
            <person name="Spallek T."/>
            <person name="Conn C.E."/>
            <person name="Ichihashi Y."/>
            <person name="Cheong K."/>
            <person name="Cui S."/>
            <person name="Der J.P."/>
            <person name="Gundlach H."/>
            <person name="Jiao Y."/>
            <person name="Hori C."/>
            <person name="Ishida J.K."/>
            <person name="Kasahara H."/>
            <person name="Kiba T."/>
            <person name="Kim M.S."/>
            <person name="Koo N."/>
            <person name="Laohavisit A."/>
            <person name="Lee Y.H."/>
            <person name="Lumba S."/>
            <person name="McCourt P."/>
            <person name="Mortimer J.C."/>
            <person name="Mutuku J.M."/>
            <person name="Nomura T."/>
            <person name="Sasaki-Sekimoto Y."/>
            <person name="Seto Y."/>
            <person name="Wang Y."/>
            <person name="Wakatake T."/>
            <person name="Sakakibara H."/>
            <person name="Demura T."/>
            <person name="Yamaguchi S."/>
            <person name="Yoneyama K."/>
            <person name="Manabe R.I."/>
            <person name="Nelson D.C."/>
            <person name="Schulman A.H."/>
            <person name="Timko M.P."/>
            <person name="dePamphilis C.W."/>
            <person name="Choi D."/>
            <person name="Shirasu K."/>
        </authorList>
    </citation>
    <scope>NUCLEOTIDE SEQUENCE [LARGE SCALE GENOMIC DNA]</scope>
    <source>
        <strain evidence="3">cv. UVA1</strain>
    </source>
</reference>
<comment type="caution">
    <text evidence="2">The sequence shown here is derived from an EMBL/GenBank/DDBJ whole genome shotgun (WGS) entry which is preliminary data.</text>
</comment>
<dbReference type="Proteomes" id="UP000325081">
    <property type="component" value="Unassembled WGS sequence"/>
</dbReference>
<sequence length="176" mass="19015">MAETKADMVAVTEAEGQRVAVAFIARWPVRRERNGLSKMEAETGGQQKTSSRLDCRRVKSDQSRLRCGREGRSAAAARGSAFSQSRPLPAATYISRCVNFGPVRRRDLTSGRPRQWRRDFRCLNGCDGHRRGAELRDGGDGVLNGGDSELNTSGSEAAPGGLPAANVGKALADRNQ</sequence>
<organism evidence="2 3">
    <name type="scientific">Striga asiatica</name>
    <name type="common">Asiatic witchweed</name>
    <name type="synonym">Buchnera asiatica</name>
    <dbReference type="NCBI Taxonomy" id="4170"/>
    <lineage>
        <taxon>Eukaryota</taxon>
        <taxon>Viridiplantae</taxon>
        <taxon>Streptophyta</taxon>
        <taxon>Embryophyta</taxon>
        <taxon>Tracheophyta</taxon>
        <taxon>Spermatophyta</taxon>
        <taxon>Magnoliopsida</taxon>
        <taxon>eudicotyledons</taxon>
        <taxon>Gunneridae</taxon>
        <taxon>Pentapetalae</taxon>
        <taxon>asterids</taxon>
        <taxon>lamiids</taxon>
        <taxon>Lamiales</taxon>
        <taxon>Orobanchaceae</taxon>
        <taxon>Buchnereae</taxon>
        <taxon>Striga</taxon>
    </lineage>
</organism>
<dbReference type="EMBL" id="BKCP01004738">
    <property type="protein sequence ID" value="GER33405.1"/>
    <property type="molecule type" value="Genomic_DNA"/>
</dbReference>
<evidence type="ECO:0000313" key="2">
    <source>
        <dbReference type="EMBL" id="GER33405.1"/>
    </source>
</evidence>